<dbReference type="PANTHER" id="PTHR39173:SF1">
    <property type="entry name" value="ACETYLTRANSFERASE"/>
    <property type="match status" value="1"/>
</dbReference>
<proteinExistence type="predicted"/>
<dbReference type="EMBL" id="JBHSXS010000019">
    <property type="protein sequence ID" value="MFC6883394.1"/>
    <property type="molecule type" value="Genomic_DNA"/>
</dbReference>
<accession>A0ABW2CP49</accession>
<dbReference type="SUPFAM" id="SSF55729">
    <property type="entry name" value="Acyl-CoA N-acyltransferases (Nat)"/>
    <property type="match status" value="1"/>
</dbReference>
<dbReference type="PANTHER" id="PTHR39173">
    <property type="entry name" value="ACETYLTRANSFERASE"/>
    <property type="match status" value="1"/>
</dbReference>
<dbReference type="InterPro" id="IPR000182">
    <property type="entry name" value="GNAT_dom"/>
</dbReference>
<sequence length="182" mass="19612">MVTLVRHFAQPSMVLRDAFLDAQRDYASGDGAPDADGLTLADLTQGTLASYIDGTANGLFPRPGVRIGRPGAELWWVGPATEDGNGPEVVGRLSVRHDLVPALHNRGGHLWFSIRPSRRRQGLGTELLRAALPVAAGHGLDVVTLICAATNTAACRTIEAVDGELDRTDELGRRWYKLPTRP</sequence>
<keyword evidence="3" id="KW-1185">Reference proteome</keyword>
<dbReference type="Gene3D" id="3.40.630.30">
    <property type="match status" value="1"/>
</dbReference>
<evidence type="ECO:0000313" key="3">
    <source>
        <dbReference type="Proteomes" id="UP001596380"/>
    </source>
</evidence>
<reference evidence="3" key="1">
    <citation type="journal article" date="2019" name="Int. J. Syst. Evol. Microbiol.">
        <title>The Global Catalogue of Microorganisms (GCM) 10K type strain sequencing project: providing services to taxonomists for standard genome sequencing and annotation.</title>
        <authorList>
            <consortium name="The Broad Institute Genomics Platform"/>
            <consortium name="The Broad Institute Genome Sequencing Center for Infectious Disease"/>
            <person name="Wu L."/>
            <person name="Ma J."/>
        </authorList>
    </citation>
    <scope>NUCLEOTIDE SEQUENCE [LARGE SCALE GENOMIC DNA]</scope>
    <source>
        <strain evidence="3">JCM 3369</strain>
    </source>
</reference>
<feature type="domain" description="N-acetyltransferase" evidence="1">
    <location>
        <begin position="13"/>
        <end position="181"/>
    </location>
</feature>
<name>A0ABW2CP49_9ACTN</name>
<dbReference type="Pfam" id="PF00583">
    <property type="entry name" value="Acetyltransf_1"/>
    <property type="match status" value="1"/>
</dbReference>
<dbReference type="Proteomes" id="UP001596380">
    <property type="component" value="Unassembled WGS sequence"/>
</dbReference>
<dbReference type="PROSITE" id="PS51186">
    <property type="entry name" value="GNAT"/>
    <property type="match status" value="1"/>
</dbReference>
<dbReference type="InterPro" id="IPR016181">
    <property type="entry name" value="Acyl_CoA_acyltransferase"/>
</dbReference>
<organism evidence="2 3">
    <name type="scientific">Actinomadura yumaensis</name>
    <dbReference type="NCBI Taxonomy" id="111807"/>
    <lineage>
        <taxon>Bacteria</taxon>
        <taxon>Bacillati</taxon>
        <taxon>Actinomycetota</taxon>
        <taxon>Actinomycetes</taxon>
        <taxon>Streptosporangiales</taxon>
        <taxon>Thermomonosporaceae</taxon>
        <taxon>Actinomadura</taxon>
    </lineage>
</organism>
<evidence type="ECO:0000259" key="1">
    <source>
        <dbReference type="PROSITE" id="PS51186"/>
    </source>
</evidence>
<dbReference type="RefSeq" id="WP_378050214.1">
    <property type="nucleotide sequence ID" value="NZ_JBHSXE010000002.1"/>
</dbReference>
<comment type="caution">
    <text evidence="2">The sequence shown here is derived from an EMBL/GenBank/DDBJ whole genome shotgun (WGS) entry which is preliminary data.</text>
</comment>
<evidence type="ECO:0000313" key="2">
    <source>
        <dbReference type="EMBL" id="MFC6883394.1"/>
    </source>
</evidence>
<protein>
    <submittedName>
        <fullName evidence="2">GNAT family N-acetyltransferase</fullName>
    </submittedName>
</protein>
<dbReference type="CDD" id="cd04301">
    <property type="entry name" value="NAT_SF"/>
    <property type="match status" value="1"/>
</dbReference>
<gene>
    <name evidence="2" type="ORF">ACFQKB_26795</name>
</gene>